<keyword evidence="7" id="KW-0413">Isomerase</keyword>
<comment type="similarity">
    <text evidence="1 11">Belongs to the helicase family. UvrD subfamily.</text>
</comment>
<keyword evidence="2 10" id="KW-0547">Nucleotide-binding</keyword>
<keyword evidence="4 10" id="KW-0347">Helicase</keyword>
<evidence type="ECO:0000313" key="15">
    <source>
        <dbReference type="Proteomes" id="UP000520814"/>
    </source>
</evidence>
<dbReference type="CDD" id="cd17932">
    <property type="entry name" value="DEXQc_UvrD"/>
    <property type="match status" value="1"/>
</dbReference>
<dbReference type="GO" id="GO:0043138">
    <property type="term" value="F:3'-5' DNA helicase activity"/>
    <property type="evidence" value="ECO:0007669"/>
    <property type="project" value="UniProtKB-EC"/>
</dbReference>
<evidence type="ECO:0000256" key="1">
    <source>
        <dbReference type="ARBA" id="ARBA00009922"/>
    </source>
</evidence>
<dbReference type="Proteomes" id="UP000520814">
    <property type="component" value="Unassembled WGS sequence"/>
</dbReference>
<dbReference type="GO" id="GO:0016787">
    <property type="term" value="F:hydrolase activity"/>
    <property type="evidence" value="ECO:0007669"/>
    <property type="project" value="UniProtKB-UniRule"/>
</dbReference>
<dbReference type="Gene3D" id="1.10.10.160">
    <property type="match status" value="1"/>
</dbReference>
<dbReference type="InterPro" id="IPR014016">
    <property type="entry name" value="UvrD-like_ATP-bd"/>
</dbReference>
<dbReference type="CDD" id="cd18807">
    <property type="entry name" value="SF1_C_UvrD"/>
    <property type="match status" value="1"/>
</dbReference>
<evidence type="ECO:0000256" key="2">
    <source>
        <dbReference type="ARBA" id="ARBA00022741"/>
    </source>
</evidence>
<dbReference type="GO" id="GO:0033202">
    <property type="term" value="C:DNA helicase complex"/>
    <property type="evidence" value="ECO:0007669"/>
    <property type="project" value="TreeGrafter"/>
</dbReference>
<keyword evidence="5 10" id="KW-0067">ATP-binding</keyword>
<dbReference type="FunFam" id="1.10.486.10:FF:000003">
    <property type="entry name" value="ATP-dependent DNA helicase"/>
    <property type="match status" value="1"/>
</dbReference>
<dbReference type="GO" id="GO:0000725">
    <property type="term" value="P:recombinational repair"/>
    <property type="evidence" value="ECO:0007669"/>
    <property type="project" value="TreeGrafter"/>
</dbReference>
<reference evidence="14 15" key="1">
    <citation type="submission" date="2020-08" db="EMBL/GenBank/DDBJ databases">
        <title>Genomic Encyclopedia of Type Strains, Phase IV (KMG-IV): sequencing the most valuable type-strain genomes for metagenomic binning, comparative biology and taxonomic classification.</title>
        <authorList>
            <person name="Goeker M."/>
        </authorList>
    </citation>
    <scope>NUCLEOTIDE SEQUENCE [LARGE SCALE GENOMIC DNA]</scope>
    <source>
        <strain evidence="14 15">DSM 23562</strain>
    </source>
</reference>
<dbReference type="Gene3D" id="3.40.50.300">
    <property type="entry name" value="P-loop containing nucleotide triphosphate hydrolases"/>
    <property type="match status" value="2"/>
</dbReference>
<gene>
    <name evidence="14" type="ORF">HNQ39_002848</name>
</gene>
<comment type="catalytic activity">
    <reaction evidence="8">
        <text>Couples ATP hydrolysis with the unwinding of duplex DNA by translocating in the 3'-5' direction.</text>
        <dbReference type="EC" id="5.6.2.4"/>
    </reaction>
</comment>
<feature type="domain" description="UvrD-like helicase ATP-binding" evidence="12">
    <location>
        <begin position="10"/>
        <end position="290"/>
    </location>
</feature>
<dbReference type="PANTHER" id="PTHR11070">
    <property type="entry name" value="UVRD / RECB / PCRA DNA HELICASE FAMILY MEMBER"/>
    <property type="match status" value="1"/>
</dbReference>
<evidence type="ECO:0000259" key="13">
    <source>
        <dbReference type="PROSITE" id="PS51217"/>
    </source>
</evidence>
<dbReference type="SUPFAM" id="SSF52540">
    <property type="entry name" value="P-loop containing nucleoside triphosphate hydrolases"/>
    <property type="match status" value="1"/>
</dbReference>
<evidence type="ECO:0000256" key="9">
    <source>
        <dbReference type="ARBA" id="ARBA00048988"/>
    </source>
</evidence>
<dbReference type="NCBIfam" id="TIGR01073">
    <property type="entry name" value="pcrA"/>
    <property type="match status" value="1"/>
</dbReference>
<dbReference type="GO" id="GO:0006260">
    <property type="term" value="P:DNA replication"/>
    <property type="evidence" value="ECO:0007669"/>
    <property type="project" value="InterPro"/>
</dbReference>
<keyword evidence="15" id="KW-1185">Reference proteome</keyword>
<sequence>MIENDDPLLASLNPVQRSAVLHTEGPLLIFAGAGSGKTRVLTHRIAYLILHQGVRPRNILAVTFTNKAAKEMRERLEKLLGEGVTKEMWVGTFHSTCARLLRENGSSIGLERDFVVYDDDDQMTLMKECLHQLNLDDRQYAPRAVLSLISRAKEKLVAPEDFTKHFSGHFENVVARLYTLYQEKLTMNRALDFDDLIGKAVRMLQQREDVRERYQSKFRYVLVDEYQDVNHAQYKLTQLLSGGKNNLCVVGDEDQGVYGWRGADIQIILNFESDYQDAQVIKLEQNYRSTKTILDTAYDVISKNRGRKDKKLWTDNGDGEAIRLLEAINEQEEAVYVATVIREAVEAGERRLSDFAILYRTNAQSRMLEEIFINHRIPYTIIGGVRFYERKEIKDLLAYLKVIHNPFDSISLKRIVNVPARGIGAGTWAKLEERALALNCTIWEALADINALGLKPSLKKAVESFVALLMHLRSERETLPLTKLVERLIEETGFVRDLEREKTVEAQSRVENVQELLSVTRQFEDSTEDPSLRAFLEQTALIADVDKLGEGGVECVVLMTLHSAKGLEFPVVFLIGMEESIFPHFRSLQSDSAIEEERRLAYVGITRAQQELYLTFATRRTIFGNVQFNPPSRFLRDIAIERLAIPQGARLPTFLKSKQRDLASVPTPTASALAQPTSPQTPLPGVRTSLGKGLLDAPFRPGEKVRHAVFGQGVVVACTGSGDEAQVSVAFPNVGIKKLVAGYARLEKV</sequence>
<keyword evidence="3 10" id="KW-0378">Hydrolase</keyword>
<dbReference type="PANTHER" id="PTHR11070:SF2">
    <property type="entry name" value="ATP-DEPENDENT DNA HELICASE SRS2"/>
    <property type="match status" value="1"/>
</dbReference>
<comment type="catalytic activity">
    <reaction evidence="9 11">
        <text>ATP + H2O = ADP + phosphate + H(+)</text>
        <dbReference type="Rhea" id="RHEA:13065"/>
        <dbReference type="ChEBI" id="CHEBI:15377"/>
        <dbReference type="ChEBI" id="CHEBI:15378"/>
        <dbReference type="ChEBI" id="CHEBI:30616"/>
        <dbReference type="ChEBI" id="CHEBI:43474"/>
        <dbReference type="ChEBI" id="CHEBI:456216"/>
        <dbReference type="EC" id="5.6.2.4"/>
    </reaction>
</comment>
<feature type="binding site" evidence="10">
    <location>
        <begin position="31"/>
        <end position="38"/>
    </location>
    <ligand>
        <name>ATP</name>
        <dbReference type="ChEBI" id="CHEBI:30616"/>
    </ligand>
</feature>
<dbReference type="Pfam" id="PF21196">
    <property type="entry name" value="PcrA_UvrD_tudor"/>
    <property type="match status" value="1"/>
</dbReference>
<dbReference type="GO" id="GO:0009314">
    <property type="term" value="P:response to radiation"/>
    <property type="evidence" value="ECO:0007669"/>
    <property type="project" value="UniProtKB-ARBA"/>
</dbReference>
<evidence type="ECO:0000313" key="14">
    <source>
        <dbReference type="EMBL" id="MBB6051057.1"/>
    </source>
</evidence>
<evidence type="ECO:0000259" key="12">
    <source>
        <dbReference type="PROSITE" id="PS51198"/>
    </source>
</evidence>
<evidence type="ECO:0000256" key="7">
    <source>
        <dbReference type="ARBA" id="ARBA00023235"/>
    </source>
</evidence>
<dbReference type="GO" id="GO:0005524">
    <property type="term" value="F:ATP binding"/>
    <property type="evidence" value="ECO:0007669"/>
    <property type="project" value="UniProtKB-UniRule"/>
</dbReference>
<dbReference type="EMBL" id="JACHGW010000002">
    <property type="protein sequence ID" value="MBB6051057.1"/>
    <property type="molecule type" value="Genomic_DNA"/>
</dbReference>
<dbReference type="InterPro" id="IPR013986">
    <property type="entry name" value="DExx_box_DNA_helicase_dom_sf"/>
</dbReference>
<evidence type="ECO:0000256" key="5">
    <source>
        <dbReference type="ARBA" id="ARBA00022840"/>
    </source>
</evidence>
<keyword evidence="6 11" id="KW-0238">DNA-binding</keyword>
<dbReference type="InterPro" id="IPR027417">
    <property type="entry name" value="P-loop_NTPase"/>
</dbReference>
<dbReference type="Pfam" id="PF13361">
    <property type="entry name" value="UvrD_C"/>
    <property type="match status" value="1"/>
</dbReference>
<dbReference type="GO" id="GO:0005829">
    <property type="term" value="C:cytosol"/>
    <property type="evidence" value="ECO:0007669"/>
    <property type="project" value="TreeGrafter"/>
</dbReference>
<evidence type="ECO:0000256" key="6">
    <source>
        <dbReference type="ARBA" id="ARBA00023125"/>
    </source>
</evidence>
<dbReference type="GO" id="GO:0003677">
    <property type="term" value="F:DNA binding"/>
    <property type="evidence" value="ECO:0007669"/>
    <property type="project" value="UniProtKB-KW"/>
</dbReference>
<dbReference type="InterPro" id="IPR005751">
    <property type="entry name" value="ATP-dep_DNA_helicase_PcrA"/>
</dbReference>
<dbReference type="PROSITE" id="PS51198">
    <property type="entry name" value="UVRD_HELICASE_ATP_BIND"/>
    <property type="match status" value="1"/>
</dbReference>
<evidence type="ECO:0000256" key="11">
    <source>
        <dbReference type="RuleBase" id="RU364053"/>
    </source>
</evidence>
<organism evidence="14 15">
    <name type="scientific">Armatimonas rosea</name>
    <dbReference type="NCBI Taxonomy" id="685828"/>
    <lineage>
        <taxon>Bacteria</taxon>
        <taxon>Bacillati</taxon>
        <taxon>Armatimonadota</taxon>
        <taxon>Armatimonadia</taxon>
        <taxon>Armatimonadales</taxon>
        <taxon>Armatimonadaceae</taxon>
        <taxon>Armatimonas</taxon>
    </lineage>
</organism>
<evidence type="ECO:0000256" key="10">
    <source>
        <dbReference type="PROSITE-ProRule" id="PRU00560"/>
    </source>
</evidence>
<evidence type="ECO:0000256" key="4">
    <source>
        <dbReference type="ARBA" id="ARBA00022806"/>
    </source>
</evidence>
<dbReference type="Gene3D" id="1.10.486.10">
    <property type="entry name" value="PCRA, domain 4"/>
    <property type="match status" value="1"/>
</dbReference>
<dbReference type="FunFam" id="1.10.10.160:FF:000001">
    <property type="entry name" value="ATP-dependent DNA helicase"/>
    <property type="match status" value="1"/>
</dbReference>
<dbReference type="EC" id="5.6.2.4" evidence="11"/>
<evidence type="ECO:0000256" key="8">
    <source>
        <dbReference type="ARBA" id="ARBA00034617"/>
    </source>
</evidence>
<feature type="domain" description="UvrD-like helicase C-terminal" evidence="13">
    <location>
        <begin position="291"/>
        <end position="566"/>
    </location>
</feature>
<comment type="caution">
    <text evidence="14">The sequence shown here is derived from an EMBL/GenBank/DDBJ whole genome shotgun (WGS) entry which is preliminary data.</text>
</comment>
<dbReference type="AlphaFoldDB" id="A0A7W9SQN2"/>
<dbReference type="RefSeq" id="WP_221290004.1">
    <property type="nucleotide sequence ID" value="NZ_JACHGW010000002.1"/>
</dbReference>
<proteinExistence type="inferred from homology"/>
<dbReference type="InterPro" id="IPR014017">
    <property type="entry name" value="DNA_helicase_UvrD-like_C"/>
</dbReference>
<evidence type="ECO:0000256" key="3">
    <source>
        <dbReference type="ARBA" id="ARBA00022801"/>
    </source>
</evidence>
<dbReference type="InterPro" id="IPR000212">
    <property type="entry name" value="DNA_helicase_UvrD/REP"/>
</dbReference>
<name>A0A7W9SQN2_ARMRO</name>
<dbReference type="Pfam" id="PF00580">
    <property type="entry name" value="UvrD-helicase"/>
    <property type="match status" value="1"/>
</dbReference>
<protein>
    <recommendedName>
        <fullName evidence="11">ATP-dependent DNA helicase</fullName>
        <ecNumber evidence="11">5.6.2.4</ecNumber>
    </recommendedName>
</protein>
<accession>A0A7W9SQN2</accession>
<dbReference type="PROSITE" id="PS51217">
    <property type="entry name" value="UVRD_HELICASE_CTER"/>
    <property type="match status" value="1"/>
</dbReference>